<keyword evidence="3" id="KW-0813">Transport</keyword>
<comment type="similarity">
    <text evidence="2">Belongs to the sodium:neurotransmitter symporter (SNF) (TC 2.A.22) family.</text>
</comment>
<dbReference type="Pfam" id="PF00209">
    <property type="entry name" value="SNF"/>
    <property type="match status" value="1"/>
</dbReference>
<dbReference type="PANTHER" id="PTHR11616">
    <property type="entry name" value="SODIUM/CHLORIDE DEPENDENT TRANSPORTER"/>
    <property type="match status" value="1"/>
</dbReference>
<evidence type="ECO:0000256" key="4">
    <source>
        <dbReference type="ARBA" id="ARBA00022692"/>
    </source>
</evidence>
<keyword evidence="7 9" id="KW-0472">Membrane</keyword>
<feature type="transmembrane region" description="Helical" evidence="9">
    <location>
        <begin position="151"/>
        <end position="174"/>
    </location>
</feature>
<evidence type="ECO:0000256" key="9">
    <source>
        <dbReference type="SAM" id="Phobius"/>
    </source>
</evidence>
<keyword evidence="11" id="KW-1185">Reference proteome</keyword>
<dbReference type="GO" id="GO:0005886">
    <property type="term" value="C:plasma membrane"/>
    <property type="evidence" value="ECO:0007669"/>
    <property type="project" value="TreeGrafter"/>
</dbReference>
<comment type="caution">
    <text evidence="10">The sequence shown here is derived from an EMBL/GenBank/DDBJ whole genome shotgun (WGS) entry which is preliminary data.</text>
</comment>
<dbReference type="PRINTS" id="PR00176">
    <property type="entry name" value="NANEUSMPORT"/>
</dbReference>
<keyword evidence="5" id="KW-0769">Symport</keyword>
<evidence type="ECO:0000256" key="2">
    <source>
        <dbReference type="ARBA" id="ARBA00006459"/>
    </source>
</evidence>
<dbReference type="SUPFAM" id="SSF161070">
    <property type="entry name" value="SNF-like"/>
    <property type="match status" value="1"/>
</dbReference>
<feature type="transmembrane region" description="Helical" evidence="9">
    <location>
        <begin position="108"/>
        <end position="130"/>
    </location>
</feature>
<dbReference type="AlphaFoldDB" id="A0AAV2QV13"/>
<dbReference type="GO" id="GO:0015375">
    <property type="term" value="F:glycine:sodium symporter activity"/>
    <property type="evidence" value="ECO:0007669"/>
    <property type="project" value="TreeGrafter"/>
</dbReference>
<dbReference type="InterPro" id="IPR037272">
    <property type="entry name" value="SNS_sf"/>
</dbReference>
<proteinExistence type="inferred from homology"/>
<dbReference type="GO" id="GO:0046872">
    <property type="term" value="F:metal ion binding"/>
    <property type="evidence" value="ECO:0007669"/>
    <property type="project" value="UniProtKB-KW"/>
</dbReference>
<evidence type="ECO:0000256" key="8">
    <source>
        <dbReference type="PIRSR" id="PIRSR600175-1"/>
    </source>
</evidence>
<keyword evidence="8" id="KW-0479">Metal-binding</keyword>
<feature type="transmembrane region" description="Helical" evidence="9">
    <location>
        <begin position="194"/>
        <end position="214"/>
    </location>
</feature>
<dbReference type="PANTHER" id="PTHR11616:SF240">
    <property type="entry name" value="BLOATED TUBULES, ISOFORM B-RELATED"/>
    <property type="match status" value="1"/>
</dbReference>
<feature type="transmembrane region" description="Helical" evidence="9">
    <location>
        <begin position="78"/>
        <end position="96"/>
    </location>
</feature>
<dbReference type="EMBL" id="CAXKWB010011665">
    <property type="protein sequence ID" value="CAL4102182.1"/>
    <property type="molecule type" value="Genomic_DNA"/>
</dbReference>
<organism evidence="10 11">
    <name type="scientific">Meganyctiphanes norvegica</name>
    <name type="common">Northern krill</name>
    <name type="synonym">Thysanopoda norvegica</name>
    <dbReference type="NCBI Taxonomy" id="48144"/>
    <lineage>
        <taxon>Eukaryota</taxon>
        <taxon>Metazoa</taxon>
        <taxon>Ecdysozoa</taxon>
        <taxon>Arthropoda</taxon>
        <taxon>Crustacea</taxon>
        <taxon>Multicrustacea</taxon>
        <taxon>Malacostraca</taxon>
        <taxon>Eumalacostraca</taxon>
        <taxon>Eucarida</taxon>
        <taxon>Euphausiacea</taxon>
        <taxon>Euphausiidae</taxon>
        <taxon>Meganyctiphanes</taxon>
    </lineage>
</organism>
<sequence length="267" mass="29948">MAHELGLPVDKVAVQGAGLAFVAYPEAVARLPLSPVWSILFFAMLLVLGLGTQFTILTTITTTITDDFPVLRGKNFKWALMGACLCMYAVGLSMATKGGMYVLQMMDSYSSTFSALMVGMTEVIVVSWVYGVDNYLNDIKVMLGFYPYPRWLWRIIWKFGMPIIISVILIFTWIDFTPAKYDTYEFPPWANAVGWVLSFSSVSCIPIVAIYKIIREDGSLKERVWKLTRPLPQWAPPADVLIRPNDSFGAKPLLKVTSFDVETEAKI</sequence>
<feature type="transmembrane region" description="Helical" evidence="9">
    <location>
        <begin position="36"/>
        <end position="57"/>
    </location>
</feature>
<name>A0AAV2QV13_MEGNR</name>
<reference evidence="10 11" key="1">
    <citation type="submission" date="2024-05" db="EMBL/GenBank/DDBJ databases">
        <authorList>
            <person name="Wallberg A."/>
        </authorList>
    </citation>
    <scope>NUCLEOTIDE SEQUENCE [LARGE SCALE GENOMIC DNA]</scope>
</reference>
<evidence type="ECO:0000256" key="5">
    <source>
        <dbReference type="ARBA" id="ARBA00022847"/>
    </source>
</evidence>
<evidence type="ECO:0000256" key="1">
    <source>
        <dbReference type="ARBA" id="ARBA00004141"/>
    </source>
</evidence>
<keyword evidence="8" id="KW-0915">Sodium</keyword>
<feature type="binding site" evidence="8">
    <location>
        <position position="48"/>
    </location>
    <ligand>
        <name>Na(+)</name>
        <dbReference type="ChEBI" id="CHEBI:29101"/>
        <label>1</label>
    </ligand>
</feature>
<evidence type="ECO:0000256" key="3">
    <source>
        <dbReference type="ARBA" id="ARBA00022448"/>
    </source>
</evidence>
<comment type="subcellular location">
    <subcellularLocation>
        <location evidence="1">Membrane</location>
        <topology evidence="1">Multi-pass membrane protein</topology>
    </subcellularLocation>
</comment>
<evidence type="ECO:0000256" key="6">
    <source>
        <dbReference type="ARBA" id="ARBA00022989"/>
    </source>
</evidence>
<dbReference type="InterPro" id="IPR000175">
    <property type="entry name" value="Na/ntran_symport"/>
</dbReference>
<keyword evidence="6 9" id="KW-1133">Transmembrane helix</keyword>
<gene>
    <name evidence="10" type="ORF">MNOR_LOCUS17187</name>
</gene>
<keyword evidence="4 9" id="KW-0812">Transmembrane</keyword>
<evidence type="ECO:0000313" key="10">
    <source>
        <dbReference type="EMBL" id="CAL4102182.1"/>
    </source>
</evidence>
<accession>A0AAV2QV13</accession>
<protein>
    <submittedName>
        <fullName evidence="10">Uncharacterized protein</fullName>
    </submittedName>
</protein>
<evidence type="ECO:0000256" key="7">
    <source>
        <dbReference type="ARBA" id="ARBA00023136"/>
    </source>
</evidence>
<evidence type="ECO:0000313" key="11">
    <source>
        <dbReference type="Proteomes" id="UP001497623"/>
    </source>
</evidence>
<dbReference type="PROSITE" id="PS50267">
    <property type="entry name" value="NA_NEUROTRAN_SYMP_3"/>
    <property type="match status" value="1"/>
</dbReference>
<dbReference type="Proteomes" id="UP001497623">
    <property type="component" value="Unassembled WGS sequence"/>
</dbReference>